<evidence type="ECO:0000256" key="3">
    <source>
        <dbReference type="ARBA" id="ARBA00011991"/>
    </source>
</evidence>
<proteinExistence type="inferred from homology"/>
<feature type="active site" description="Proton acceptor" evidence="10">
    <location>
        <position position="320"/>
    </location>
</feature>
<evidence type="ECO:0000313" key="12">
    <source>
        <dbReference type="Proteomes" id="UP000037848"/>
    </source>
</evidence>
<sequence length="354" mass="37334">MFNIPRIANQFSHIIADKINQKTKPLGALGQLEQCATQLVTIFSQKVSSEAAFKAFTPVLNKPTLLVFAGDHGVAAQGVSIAPSDVTSQMVTNFVSGGAAINVFCQQLGWLLEVVDCGILHPVASPSVHNCRLGSITQPLNTNMAMSIEQVYRGFDNAKQLVKQLSLKGCNTVAFGEMGIGNTTSAAAIMAAMLKLPAQQCVGKGTGVSDDIVERKIAVVEQALILHKSQFADPITLLAALGGFEIVHITGAMLAAAEQGMAVVVDGFICSAAAMIAININPTVKEYLIFAHCSNEQGHRLMLDTLNVKPLLQLDLRLGEGSGAALSLPLLQASLGFYNKMASFADAGVEQVVS</sequence>
<dbReference type="InterPro" id="IPR017846">
    <property type="entry name" value="Nict_dMeBzImd_PRibTrfase_bact"/>
</dbReference>
<accession>A0A0N0M0W2</accession>
<reference evidence="11 12" key="1">
    <citation type="submission" date="2015-08" db="EMBL/GenBank/DDBJ databases">
        <title>Draft Genome Sequence of Pseudoalteromonas porphyrae UCD-SED14.</title>
        <authorList>
            <person name="Coil D.A."/>
            <person name="Jospin G."/>
            <person name="Lee R.D."/>
            <person name="Eisen J.A."/>
        </authorList>
    </citation>
    <scope>NUCLEOTIDE SEQUENCE [LARGE SCALE GENOMIC DNA]</scope>
    <source>
        <strain evidence="11 12">UCD-SED14</strain>
    </source>
</reference>
<dbReference type="CDD" id="cd02439">
    <property type="entry name" value="DMB-PRT_CobT"/>
    <property type="match status" value="1"/>
</dbReference>
<dbReference type="SUPFAM" id="SSF52733">
    <property type="entry name" value="Nicotinate mononucleotide:5,6-dimethylbenzimidazole phosphoribosyltransferase (CobT)"/>
    <property type="match status" value="1"/>
</dbReference>
<dbReference type="PANTHER" id="PTHR43463:SF1">
    <property type="entry name" value="NICOTINATE-NUCLEOTIDE--DIMETHYLBENZIMIDAZOLE PHOSPHORIBOSYLTRANSFERASE"/>
    <property type="match status" value="1"/>
</dbReference>
<dbReference type="GO" id="GO:0009236">
    <property type="term" value="P:cobalamin biosynthetic process"/>
    <property type="evidence" value="ECO:0007669"/>
    <property type="project" value="UniProtKB-UniRule"/>
</dbReference>
<comment type="function">
    <text evidence="10">Catalyzes the synthesis of alpha-ribazole-5'-phosphate from nicotinate mononucleotide (NAMN) and 5,6-dimethylbenzimidazole (DMB).</text>
</comment>
<evidence type="ECO:0000256" key="4">
    <source>
        <dbReference type="ARBA" id="ARBA00015486"/>
    </source>
</evidence>
<name>A0A0N0M0W2_9GAMM</name>
<evidence type="ECO:0000256" key="1">
    <source>
        <dbReference type="ARBA" id="ARBA00005049"/>
    </source>
</evidence>
<protein>
    <recommendedName>
        <fullName evidence="4 10">Nicotinate-nucleotide--dimethylbenzimidazole phosphoribosyltransferase</fullName>
        <shortName evidence="10">NN:DBI PRT</shortName>
        <ecNumber evidence="3 10">2.4.2.21</ecNumber>
    </recommendedName>
    <alternativeName>
        <fullName evidence="8 10">N(1)-alpha-phosphoribosyltransferase</fullName>
    </alternativeName>
</protein>
<dbReference type="EMBL" id="LHPH01000004">
    <property type="protein sequence ID" value="KPH64521.1"/>
    <property type="molecule type" value="Genomic_DNA"/>
</dbReference>
<dbReference type="NCBIfam" id="TIGR03160">
    <property type="entry name" value="cobT_DBIPRT"/>
    <property type="match status" value="1"/>
</dbReference>
<evidence type="ECO:0000256" key="2">
    <source>
        <dbReference type="ARBA" id="ARBA00007110"/>
    </source>
</evidence>
<dbReference type="Proteomes" id="UP000037848">
    <property type="component" value="Unassembled WGS sequence"/>
</dbReference>
<evidence type="ECO:0000256" key="5">
    <source>
        <dbReference type="ARBA" id="ARBA00022573"/>
    </source>
</evidence>
<dbReference type="AlphaFoldDB" id="A0A0N0M0W2"/>
<keyword evidence="7 10" id="KW-0808">Transferase</keyword>
<organism evidence="11 12">
    <name type="scientific">Pseudoalteromonas porphyrae</name>
    <dbReference type="NCBI Taxonomy" id="187330"/>
    <lineage>
        <taxon>Bacteria</taxon>
        <taxon>Pseudomonadati</taxon>
        <taxon>Pseudomonadota</taxon>
        <taxon>Gammaproteobacteria</taxon>
        <taxon>Alteromonadales</taxon>
        <taxon>Pseudoalteromonadaceae</taxon>
        <taxon>Pseudoalteromonas</taxon>
    </lineage>
</organism>
<dbReference type="PANTHER" id="PTHR43463">
    <property type="entry name" value="NICOTINATE-NUCLEOTIDE--DIMETHYLBENZIMIDAZOLE PHOSPHORIBOSYLTRANSFERASE"/>
    <property type="match status" value="1"/>
</dbReference>
<dbReference type="PATRIC" id="fig|187330.3.peg.2631"/>
<evidence type="ECO:0000256" key="6">
    <source>
        <dbReference type="ARBA" id="ARBA00022676"/>
    </source>
</evidence>
<evidence type="ECO:0000313" key="11">
    <source>
        <dbReference type="EMBL" id="KPH64521.1"/>
    </source>
</evidence>
<comment type="pathway">
    <text evidence="1 10">Nucleoside biosynthesis; alpha-ribazole biosynthesis; alpha-ribazole from 5,6-dimethylbenzimidazole: step 1/2.</text>
</comment>
<evidence type="ECO:0000256" key="9">
    <source>
        <dbReference type="ARBA" id="ARBA00047340"/>
    </source>
</evidence>
<gene>
    <name evidence="10" type="primary">cobT</name>
    <name evidence="11" type="ORF">ADS77_04340</name>
</gene>
<evidence type="ECO:0000256" key="7">
    <source>
        <dbReference type="ARBA" id="ARBA00022679"/>
    </source>
</evidence>
<dbReference type="FunFam" id="3.40.50.10210:FF:000001">
    <property type="entry name" value="Nicotinate-nucleotide--dimethylbenzimidazole phosphoribosyltransferase"/>
    <property type="match status" value="1"/>
</dbReference>
<comment type="similarity">
    <text evidence="2 10">Belongs to the CobT family.</text>
</comment>
<comment type="catalytic activity">
    <reaction evidence="9 10">
        <text>5,6-dimethylbenzimidazole + nicotinate beta-D-ribonucleotide = alpha-ribazole 5'-phosphate + nicotinate + H(+)</text>
        <dbReference type="Rhea" id="RHEA:11196"/>
        <dbReference type="ChEBI" id="CHEBI:15378"/>
        <dbReference type="ChEBI" id="CHEBI:15890"/>
        <dbReference type="ChEBI" id="CHEBI:32544"/>
        <dbReference type="ChEBI" id="CHEBI:57502"/>
        <dbReference type="ChEBI" id="CHEBI:57918"/>
        <dbReference type="EC" id="2.4.2.21"/>
    </reaction>
</comment>
<dbReference type="RefSeq" id="WP_054453122.1">
    <property type="nucleotide sequence ID" value="NZ_LHPH01000004.1"/>
</dbReference>
<dbReference type="OrthoDB" id="9781491at2"/>
<evidence type="ECO:0000256" key="10">
    <source>
        <dbReference type="HAMAP-Rule" id="MF_00230"/>
    </source>
</evidence>
<dbReference type="NCBIfam" id="NF000996">
    <property type="entry name" value="PRK00105.1"/>
    <property type="match status" value="1"/>
</dbReference>
<evidence type="ECO:0000256" key="8">
    <source>
        <dbReference type="ARBA" id="ARBA00030686"/>
    </source>
</evidence>
<dbReference type="Gene3D" id="3.40.50.10210">
    <property type="match status" value="1"/>
</dbReference>
<dbReference type="EC" id="2.4.2.21" evidence="3 10"/>
<keyword evidence="12" id="KW-1185">Reference proteome</keyword>
<dbReference type="STRING" id="187330.AMS58_12185"/>
<keyword evidence="6 10" id="KW-0328">Glycosyltransferase</keyword>
<dbReference type="InterPro" id="IPR036087">
    <property type="entry name" value="Nict_dMeBzImd_PRibTrfase_sf"/>
</dbReference>
<dbReference type="InterPro" id="IPR003200">
    <property type="entry name" value="Nict_dMeBzImd_PRibTrfase"/>
</dbReference>
<comment type="caution">
    <text evidence="11">The sequence shown here is derived from an EMBL/GenBank/DDBJ whole genome shotgun (WGS) entry which is preliminary data.</text>
</comment>
<dbReference type="Gene3D" id="1.10.1610.10">
    <property type="match status" value="1"/>
</dbReference>
<dbReference type="Pfam" id="PF02277">
    <property type="entry name" value="DBI_PRT"/>
    <property type="match status" value="1"/>
</dbReference>
<dbReference type="UniPathway" id="UPA00061">
    <property type="reaction ID" value="UER00516"/>
</dbReference>
<dbReference type="GO" id="GO:0008939">
    <property type="term" value="F:nicotinate-nucleotide-dimethylbenzimidazole phosphoribosyltransferase activity"/>
    <property type="evidence" value="ECO:0007669"/>
    <property type="project" value="UniProtKB-UniRule"/>
</dbReference>
<dbReference type="InterPro" id="IPR023195">
    <property type="entry name" value="Nict_dMeBzImd_PRibTrfase_N"/>
</dbReference>
<keyword evidence="5 10" id="KW-0169">Cobalamin biosynthesis</keyword>
<dbReference type="HAMAP" id="MF_00230">
    <property type="entry name" value="CobT"/>
    <property type="match status" value="1"/>
</dbReference>